<feature type="domain" description="QRICH1-like" evidence="2">
    <location>
        <begin position="56"/>
        <end position="134"/>
    </location>
</feature>
<dbReference type="InParanoid" id="A0A1X7VPE1"/>
<dbReference type="PANTHER" id="PTHR21446:SF12">
    <property type="entry name" value="POTASSIUM CHANNEL TETRAMERIZATION DOMAIN CONTAINING 1"/>
    <property type="match status" value="1"/>
</dbReference>
<protein>
    <recommendedName>
        <fullName evidence="2">QRICH1-like domain-containing protein</fullName>
    </recommendedName>
</protein>
<dbReference type="EnsemblMetazoa" id="Aqu2.1.41715_001">
    <property type="protein sequence ID" value="Aqu2.1.41715_001"/>
    <property type="gene ID" value="Aqu2.1.41715"/>
</dbReference>
<dbReference type="Pfam" id="PF25561">
    <property type="entry name" value="QRICH1"/>
    <property type="match status" value="1"/>
</dbReference>
<dbReference type="PANTHER" id="PTHR21446">
    <property type="entry name" value="DUF3504 DOMAIN-CONTAINING PROTEIN"/>
    <property type="match status" value="1"/>
</dbReference>
<feature type="region of interest" description="Disordered" evidence="1">
    <location>
        <begin position="1"/>
        <end position="22"/>
    </location>
</feature>
<proteinExistence type="predicted"/>
<sequence length="135" mass="15711">MAGVEKDLEEYQEEPERKKKRLSLSLQSKDRFNFIVDDSELSEAMKGSTVKNTAANNKWALNNFSQWYTERQKKLPLSDQLDPESLNMLLTDNHEELCKVLSSFVMETSTEDGKEYTLKSIYLMIAGLQRVMRQH</sequence>
<dbReference type="InterPro" id="IPR052787">
    <property type="entry name" value="MAVS"/>
</dbReference>
<dbReference type="AlphaFoldDB" id="A0A1X7VPE1"/>
<evidence type="ECO:0000259" key="2">
    <source>
        <dbReference type="Pfam" id="PF25561"/>
    </source>
</evidence>
<dbReference type="InterPro" id="IPR057926">
    <property type="entry name" value="QRICH1_dom"/>
</dbReference>
<organism evidence="3">
    <name type="scientific">Amphimedon queenslandica</name>
    <name type="common">Sponge</name>
    <dbReference type="NCBI Taxonomy" id="400682"/>
    <lineage>
        <taxon>Eukaryota</taxon>
        <taxon>Metazoa</taxon>
        <taxon>Porifera</taxon>
        <taxon>Demospongiae</taxon>
        <taxon>Heteroscleromorpha</taxon>
        <taxon>Haplosclerida</taxon>
        <taxon>Niphatidae</taxon>
        <taxon>Amphimedon</taxon>
    </lineage>
</organism>
<dbReference type="OrthoDB" id="10040310at2759"/>
<reference evidence="3" key="1">
    <citation type="submission" date="2017-05" db="UniProtKB">
        <authorList>
            <consortium name="EnsemblMetazoa"/>
        </authorList>
    </citation>
    <scope>IDENTIFICATION</scope>
</reference>
<accession>A0A1X7VPE1</accession>
<evidence type="ECO:0000313" key="3">
    <source>
        <dbReference type="EnsemblMetazoa" id="Aqu2.1.41715_001"/>
    </source>
</evidence>
<evidence type="ECO:0000256" key="1">
    <source>
        <dbReference type="SAM" id="MobiDB-lite"/>
    </source>
</evidence>
<name>A0A1X7VPE1_AMPQE</name>